<reference evidence="11 12" key="1">
    <citation type="submission" date="2024-10" db="EMBL/GenBank/DDBJ databases">
        <authorList>
            <person name="Riesco R."/>
        </authorList>
    </citation>
    <scope>NUCLEOTIDE SEQUENCE [LARGE SCALE GENOMIC DNA]</scope>
    <source>
        <strain evidence="11 12">NCIMB 15449</strain>
    </source>
</reference>
<dbReference type="Pfam" id="PF07730">
    <property type="entry name" value="HisKA_3"/>
    <property type="match status" value="1"/>
</dbReference>
<keyword evidence="8" id="KW-0902">Two-component regulatory system</keyword>
<keyword evidence="5" id="KW-0547">Nucleotide-binding</keyword>
<evidence type="ECO:0000256" key="9">
    <source>
        <dbReference type="SAM" id="Phobius"/>
    </source>
</evidence>
<feature type="transmembrane region" description="Helical" evidence="9">
    <location>
        <begin position="69"/>
        <end position="96"/>
    </location>
</feature>
<dbReference type="CDD" id="cd16917">
    <property type="entry name" value="HATPase_UhpB-NarQ-NarX-like"/>
    <property type="match status" value="1"/>
</dbReference>
<organism evidence="11 12">
    <name type="scientific">Antrihabitans spumae</name>
    <dbReference type="NCBI Taxonomy" id="3373370"/>
    <lineage>
        <taxon>Bacteria</taxon>
        <taxon>Bacillati</taxon>
        <taxon>Actinomycetota</taxon>
        <taxon>Actinomycetes</taxon>
        <taxon>Mycobacteriales</taxon>
        <taxon>Nocardiaceae</taxon>
        <taxon>Antrihabitans</taxon>
    </lineage>
</organism>
<protein>
    <recommendedName>
        <fullName evidence="2">histidine kinase</fullName>
        <ecNumber evidence="2">2.7.13.3</ecNumber>
    </recommendedName>
</protein>
<evidence type="ECO:0000256" key="7">
    <source>
        <dbReference type="ARBA" id="ARBA00022840"/>
    </source>
</evidence>
<name>A0ABW7JWQ2_9NOCA</name>
<feature type="transmembrane region" description="Helical" evidence="9">
    <location>
        <begin position="102"/>
        <end position="122"/>
    </location>
</feature>
<dbReference type="InterPro" id="IPR050482">
    <property type="entry name" value="Sensor_HK_TwoCompSys"/>
</dbReference>
<evidence type="ECO:0000313" key="12">
    <source>
        <dbReference type="Proteomes" id="UP001609175"/>
    </source>
</evidence>
<keyword evidence="3" id="KW-0597">Phosphoprotein</keyword>
<evidence type="ECO:0000256" key="5">
    <source>
        <dbReference type="ARBA" id="ARBA00022741"/>
    </source>
</evidence>
<dbReference type="Proteomes" id="UP001609175">
    <property type="component" value="Unassembled WGS sequence"/>
</dbReference>
<gene>
    <name evidence="11" type="ORF">ACHIPZ_29285</name>
</gene>
<comment type="catalytic activity">
    <reaction evidence="1">
        <text>ATP + protein L-histidine = ADP + protein N-phospho-L-histidine.</text>
        <dbReference type="EC" id="2.7.13.3"/>
    </reaction>
</comment>
<dbReference type="GO" id="GO:0016301">
    <property type="term" value="F:kinase activity"/>
    <property type="evidence" value="ECO:0007669"/>
    <property type="project" value="UniProtKB-KW"/>
</dbReference>
<dbReference type="EC" id="2.7.13.3" evidence="2"/>
<sequence length="404" mass="43816">MTTTSKAKIRRRLCTTLVVSLCIFCTMMTVALSSNSGNTPGWNQTFGSLLNIAAAVLLVWRYRYPWHALALAVAGPLLFETDATASLFALFAITAFVRGWKLAAAAALTFLACGVSLTYDAFRRRDYSVLTIGHRKIEEGEPIPDWNLALWIPWFVAALMVLVVLGLGLLRKTQSDLAEAELTLDRTAHESTSMREEMVRAAERLRIARDMHDTLAASLSRISLFAGGLQVNSNEGSVKVATQASLIYDTAHNALDDLRRIIGVLRSEGNDVASSGTRSMADLPDLVSSARQSGMRVTLYTDVVDGQPGSNASRVAYRVVQEALTNAQKHASGSPVSVAVYASAETGVRVDVRNSVSIGRESANYGSQTGLIGLSEQVHDVGGTFDAREWPGQFVVSCWLPWRS</sequence>
<evidence type="ECO:0000256" key="8">
    <source>
        <dbReference type="ARBA" id="ARBA00023012"/>
    </source>
</evidence>
<dbReference type="RefSeq" id="WP_395119482.1">
    <property type="nucleotide sequence ID" value="NZ_JBIMSO010000143.1"/>
</dbReference>
<keyword evidence="9" id="KW-0812">Transmembrane</keyword>
<dbReference type="Gene3D" id="1.20.5.1930">
    <property type="match status" value="1"/>
</dbReference>
<evidence type="ECO:0000256" key="6">
    <source>
        <dbReference type="ARBA" id="ARBA00022777"/>
    </source>
</evidence>
<dbReference type="Gene3D" id="3.30.565.10">
    <property type="entry name" value="Histidine kinase-like ATPase, C-terminal domain"/>
    <property type="match status" value="1"/>
</dbReference>
<dbReference type="PANTHER" id="PTHR24421">
    <property type="entry name" value="NITRATE/NITRITE SENSOR PROTEIN NARX-RELATED"/>
    <property type="match status" value="1"/>
</dbReference>
<dbReference type="InterPro" id="IPR036890">
    <property type="entry name" value="HATPase_C_sf"/>
</dbReference>
<dbReference type="EMBL" id="JBIMSO010000143">
    <property type="protein sequence ID" value="MFH5212268.1"/>
    <property type="molecule type" value="Genomic_DNA"/>
</dbReference>
<evidence type="ECO:0000313" key="11">
    <source>
        <dbReference type="EMBL" id="MFH5212268.1"/>
    </source>
</evidence>
<dbReference type="InterPro" id="IPR011712">
    <property type="entry name" value="Sig_transdc_His_kin_sub3_dim/P"/>
</dbReference>
<keyword evidence="9" id="KW-0472">Membrane</keyword>
<dbReference type="PANTHER" id="PTHR24421:SF10">
    <property type="entry name" value="NITRATE_NITRITE SENSOR PROTEIN NARQ"/>
    <property type="match status" value="1"/>
</dbReference>
<accession>A0ABW7JWQ2</accession>
<keyword evidence="6 11" id="KW-0418">Kinase</keyword>
<evidence type="ECO:0000256" key="4">
    <source>
        <dbReference type="ARBA" id="ARBA00022679"/>
    </source>
</evidence>
<evidence type="ECO:0000256" key="2">
    <source>
        <dbReference type="ARBA" id="ARBA00012438"/>
    </source>
</evidence>
<keyword evidence="4" id="KW-0808">Transferase</keyword>
<feature type="domain" description="Signal transduction histidine kinase subgroup 3 dimerisation and phosphoacceptor" evidence="10">
    <location>
        <begin position="203"/>
        <end position="268"/>
    </location>
</feature>
<evidence type="ECO:0000256" key="1">
    <source>
        <dbReference type="ARBA" id="ARBA00000085"/>
    </source>
</evidence>
<keyword evidence="9" id="KW-1133">Transmembrane helix</keyword>
<proteinExistence type="predicted"/>
<evidence type="ECO:0000256" key="3">
    <source>
        <dbReference type="ARBA" id="ARBA00022553"/>
    </source>
</evidence>
<comment type="caution">
    <text evidence="11">The sequence shown here is derived from an EMBL/GenBank/DDBJ whole genome shotgun (WGS) entry which is preliminary data.</text>
</comment>
<evidence type="ECO:0000259" key="10">
    <source>
        <dbReference type="Pfam" id="PF07730"/>
    </source>
</evidence>
<keyword evidence="7" id="KW-0067">ATP-binding</keyword>
<feature type="transmembrane region" description="Helical" evidence="9">
    <location>
        <begin position="148"/>
        <end position="170"/>
    </location>
</feature>